<dbReference type="EMBL" id="CAUOFW020001303">
    <property type="protein sequence ID" value="CAK9143469.1"/>
    <property type="molecule type" value="Genomic_DNA"/>
</dbReference>
<evidence type="ECO:0000313" key="3">
    <source>
        <dbReference type="Proteomes" id="UP001642360"/>
    </source>
</evidence>
<organism evidence="2 3">
    <name type="scientific">Ilex paraguariensis</name>
    <name type="common">yerba mate</name>
    <dbReference type="NCBI Taxonomy" id="185542"/>
    <lineage>
        <taxon>Eukaryota</taxon>
        <taxon>Viridiplantae</taxon>
        <taxon>Streptophyta</taxon>
        <taxon>Embryophyta</taxon>
        <taxon>Tracheophyta</taxon>
        <taxon>Spermatophyta</taxon>
        <taxon>Magnoliopsida</taxon>
        <taxon>eudicotyledons</taxon>
        <taxon>Gunneridae</taxon>
        <taxon>Pentapetalae</taxon>
        <taxon>asterids</taxon>
        <taxon>campanulids</taxon>
        <taxon>Aquifoliales</taxon>
        <taxon>Aquifoliaceae</taxon>
        <taxon>Ilex</taxon>
    </lineage>
</organism>
<dbReference type="SUPFAM" id="SSF53098">
    <property type="entry name" value="Ribonuclease H-like"/>
    <property type="match status" value="1"/>
</dbReference>
<dbReference type="CDD" id="cd06222">
    <property type="entry name" value="RNase_H_like"/>
    <property type="match status" value="1"/>
</dbReference>
<dbReference type="InterPro" id="IPR012337">
    <property type="entry name" value="RNaseH-like_sf"/>
</dbReference>
<evidence type="ECO:0000259" key="1">
    <source>
        <dbReference type="Pfam" id="PF13456"/>
    </source>
</evidence>
<dbReference type="AlphaFoldDB" id="A0ABC8RKA7"/>
<proteinExistence type="predicted"/>
<protein>
    <recommendedName>
        <fullName evidence="1">RNase H type-1 domain-containing protein</fullName>
    </recommendedName>
</protein>
<name>A0ABC8RKA7_9AQUA</name>
<feature type="domain" description="RNase H type-1" evidence="1">
    <location>
        <begin position="2"/>
        <end position="83"/>
    </location>
</feature>
<dbReference type="Pfam" id="PF13456">
    <property type="entry name" value="RVT_3"/>
    <property type="match status" value="1"/>
</dbReference>
<sequence length="126" mass="14671">MEAEMRALLDGLCRLLDYSLDVYPILIESDSQILVDMVNHTFEPPWRCKTLLNKILAILGRLDFRIQHTYKEGNSVPNSFVNKGILDRVTTTYSSSNTIPTHIRLLIQQEQRQIRSIRKMISIKRI</sequence>
<gene>
    <name evidence="2" type="ORF">ILEXP_LOCUS11184</name>
</gene>
<reference evidence="2 3" key="1">
    <citation type="submission" date="2024-02" db="EMBL/GenBank/DDBJ databases">
        <authorList>
            <person name="Vignale AGUSTIN F."/>
            <person name="Sosa J E."/>
            <person name="Modenutti C."/>
        </authorList>
    </citation>
    <scope>NUCLEOTIDE SEQUENCE [LARGE SCALE GENOMIC DNA]</scope>
</reference>
<accession>A0ABC8RKA7</accession>
<dbReference type="PANTHER" id="PTHR47723:SF19">
    <property type="entry name" value="POLYNUCLEOTIDYL TRANSFERASE, RIBONUCLEASE H-LIKE SUPERFAMILY PROTEIN"/>
    <property type="match status" value="1"/>
</dbReference>
<dbReference type="InterPro" id="IPR044730">
    <property type="entry name" value="RNase_H-like_dom_plant"/>
</dbReference>
<evidence type="ECO:0000313" key="2">
    <source>
        <dbReference type="EMBL" id="CAK9143469.1"/>
    </source>
</evidence>
<dbReference type="InterPro" id="IPR002156">
    <property type="entry name" value="RNaseH_domain"/>
</dbReference>
<dbReference type="InterPro" id="IPR053151">
    <property type="entry name" value="RNase_H-like"/>
</dbReference>
<keyword evidence="3" id="KW-1185">Reference proteome</keyword>
<comment type="caution">
    <text evidence="2">The sequence shown here is derived from an EMBL/GenBank/DDBJ whole genome shotgun (WGS) entry which is preliminary data.</text>
</comment>
<dbReference type="PANTHER" id="PTHR47723">
    <property type="entry name" value="OS05G0353850 PROTEIN"/>
    <property type="match status" value="1"/>
</dbReference>
<dbReference type="Gene3D" id="3.30.420.10">
    <property type="entry name" value="Ribonuclease H-like superfamily/Ribonuclease H"/>
    <property type="match status" value="1"/>
</dbReference>
<dbReference type="InterPro" id="IPR036397">
    <property type="entry name" value="RNaseH_sf"/>
</dbReference>
<dbReference type="Proteomes" id="UP001642360">
    <property type="component" value="Unassembled WGS sequence"/>
</dbReference>